<dbReference type="AlphaFoldDB" id="A0A6A6LIS5"/>
<evidence type="ECO:0000313" key="1">
    <source>
        <dbReference type="EMBL" id="KAF2301361.1"/>
    </source>
</evidence>
<organism evidence="1 2">
    <name type="scientific">Hevea brasiliensis</name>
    <name type="common">Para rubber tree</name>
    <name type="synonym">Siphonia brasiliensis</name>
    <dbReference type="NCBI Taxonomy" id="3981"/>
    <lineage>
        <taxon>Eukaryota</taxon>
        <taxon>Viridiplantae</taxon>
        <taxon>Streptophyta</taxon>
        <taxon>Embryophyta</taxon>
        <taxon>Tracheophyta</taxon>
        <taxon>Spermatophyta</taxon>
        <taxon>Magnoliopsida</taxon>
        <taxon>eudicotyledons</taxon>
        <taxon>Gunneridae</taxon>
        <taxon>Pentapetalae</taxon>
        <taxon>rosids</taxon>
        <taxon>fabids</taxon>
        <taxon>Malpighiales</taxon>
        <taxon>Euphorbiaceae</taxon>
        <taxon>Crotonoideae</taxon>
        <taxon>Micrandreae</taxon>
        <taxon>Hevea</taxon>
    </lineage>
</organism>
<keyword evidence="2" id="KW-1185">Reference proteome</keyword>
<protein>
    <submittedName>
        <fullName evidence="1">Uncharacterized protein</fullName>
    </submittedName>
</protein>
<sequence length="391" mass="43400">MQFTVMEDGLVSKAEPLLKNQVLVATAWYLSKGHLQVGDAVRSRKPLNACKPQNMDVSSGTVVDVDSDTDRNGFVLVKIAGIRNPLRVQESTLERVTSGFAMGDWVRLKEEHGRHSPVGIIHSIDREGGGVTVGFVGLGTLWMGSASELQIAKVYCVGQFVRLKANVVTPRFEWPRRLVFGDESNSFLADPAEVELVSFDTCPGVVEKYQHVEDFHWVVRPLVIALGVFTAAKLTISVGRKVSTKLRMGQRSGNGHYQDGSAGNNAAWFPPPVANILFKEGVPTATVRDDGEKLSLAKYGLWRREQKTHAARLQKQLKAQWEFEQLIEEQLNRFRANYNCDMVPTRLKDVAQSLMPKWALPHELAALPGLGIGGPLPFWTSFVAWCTPRQP</sequence>
<dbReference type="EMBL" id="JAAGAX010000010">
    <property type="protein sequence ID" value="KAF2301361.1"/>
    <property type="molecule type" value="Genomic_DNA"/>
</dbReference>
<dbReference type="PANTHER" id="PTHR47209:SF10">
    <property type="entry name" value="E3 UBIQUITIN-PROTEIN LIGASE KEG-LIKE"/>
    <property type="match status" value="1"/>
</dbReference>
<dbReference type="Proteomes" id="UP000467840">
    <property type="component" value="Chromosome 4"/>
</dbReference>
<dbReference type="InterPro" id="IPR053293">
    <property type="entry name" value="OCM_Kinase"/>
</dbReference>
<dbReference type="PANTHER" id="PTHR47209">
    <property type="entry name" value="OS06G0639500 PROTEIN"/>
    <property type="match status" value="1"/>
</dbReference>
<proteinExistence type="predicted"/>
<comment type="caution">
    <text evidence="1">The sequence shown here is derived from an EMBL/GenBank/DDBJ whole genome shotgun (WGS) entry which is preliminary data.</text>
</comment>
<reference evidence="1 2" key="1">
    <citation type="journal article" date="2020" name="Mol. Plant">
        <title>The Chromosome-Based Rubber Tree Genome Provides New Insights into Spurge Genome Evolution and Rubber Biosynthesis.</title>
        <authorList>
            <person name="Liu J."/>
            <person name="Shi C."/>
            <person name="Shi C.C."/>
            <person name="Li W."/>
            <person name="Zhang Q.J."/>
            <person name="Zhang Y."/>
            <person name="Li K."/>
            <person name="Lu H.F."/>
            <person name="Shi C."/>
            <person name="Zhu S.T."/>
            <person name="Xiao Z.Y."/>
            <person name="Nan H."/>
            <person name="Yue Y."/>
            <person name="Zhu X.G."/>
            <person name="Wu Y."/>
            <person name="Hong X.N."/>
            <person name="Fan G.Y."/>
            <person name="Tong Y."/>
            <person name="Zhang D."/>
            <person name="Mao C.L."/>
            <person name="Liu Y.L."/>
            <person name="Hao S.J."/>
            <person name="Liu W.Q."/>
            <person name="Lv M.Q."/>
            <person name="Zhang H.B."/>
            <person name="Liu Y."/>
            <person name="Hu-Tang G.R."/>
            <person name="Wang J.P."/>
            <person name="Wang J.H."/>
            <person name="Sun Y.H."/>
            <person name="Ni S.B."/>
            <person name="Chen W.B."/>
            <person name="Zhang X.C."/>
            <person name="Jiao Y.N."/>
            <person name="Eichler E.E."/>
            <person name="Li G.H."/>
            <person name="Liu X."/>
            <person name="Gao L.Z."/>
        </authorList>
    </citation>
    <scope>NUCLEOTIDE SEQUENCE [LARGE SCALE GENOMIC DNA]</scope>
    <source>
        <strain evidence="2">cv. GT1</strain>
        <tissue evidence="1">Leaf</tissue>
    </source>
</reference>
<name>A0A6A6LIS5_HEVBR</name>
<accession>A0A6A6LIS5</accession>
<evidence type="ECO:0000313" key="2">
    <source>
        <dbReference type="Proteomes" id="UP000467840"/>
    </source>
</evidence>
<gene>
    <name evidence="1" type="ORF">GH714_023310</name>
</gene>